<protein>
    <submittedName>
        <fullName evidence="1">Uncharacterized protein</fullName>
    </submittedName>
</protein>
<dbReference type="AlphaFoldDB" id="A0AAV4XC01"/>
<dbReference type="EMBL" id="BPLR01017419">
    <property type="protein sequence ID" value="GIY91486.1"/>
    <property type="molecule type" value="Genomic_DNA"/>
</dbReference>
<accession>A0AAV4XC01</accession>
<gene>
    <name evidence="1" type="ORF">CEXT_353151</name>
</gene>
<reference evidence="1 2" key="1">
    <citation type="submission" date="2021-06" db="EMBL/GenBank/DDBJ databases">
        <title>Caerostris extrusa draft genome.</title>
        <authorList>
            <person name="Kono N."/>
            <person name="Arakawa K."/>
        </authorList>
    </citation>
    <scope>NUCLEOTIDE SEQUENCE [LARGE SCALE GENOMIC DNA]</scope>
</reference>
<keyword evidence="2" id="KW-1185">Reference proteome</keyword>
<evidence type="ECO:0000313" key="2">
    <source>
        <dbReference type="Proteomes" id="UP001054945"/>
    </source>
</evidence>
<name>A0AAV4XC01_CAEEX</name>
<proteinExistence type="predicted"/>
<evidence type="ECO:0000313" key="1">
    <source>
        <dbReference type="EMBL" id="GIY91486.1"/>
    </source>
</evidence>
<sequence length="105" mass="11723">MEKGLIVESPQPLHFSSFKPYSQHCPNTYSGRLAAQQKPPQRLIEVFVEKQERSINTQIMERDSCSASQPCDLIRILSLYLAGKAAPVARESSLTPPSQNPKGRL</sequence>
<comment type="caution">
    <text evidence="1">The sequence shown here is derived from an EMBL/GenBank/DDBJ whole genome shotgun (WGS) entry which is preliminary data.</text>
</comment>
<dbReference type="Proteomes" id="UP001054945">
    <property type="component" value="Unassembled WGS sequence"/>
</dbReference>
<organism evidence="1 2">
    <name type="scientific">Caerostris extrusa</name>
    <name type="common">Bark spider</name>
    <name type="synonym">Caerostris bankana</name>
    <dbReference type="NCBI Taxonomy" id="172846"/>
    <lineage>
        <taxon>Eukaryota</taxon>
        <taxon>Metazoa</taxon>
        <taxon>Ecdysozoa</taxon>
        <taxon>Arthropoda</taxon>
        <taxon>Chelicerata</taxon>
        <taxon>Arachnida</taxon>
        <taxon>Araneae</taxon>
        <taxon>Araneomorphae</taxon>
        <taxon>Entelegynae</taxon>
        <taxon>Araneoidea</taxon>
        <taxon>Araneidae</taxon>
        <taxon>Caerostris</taxon>
    </lineage>
</organism>